<dbReference type="EMBL" id="JBHSQW010000007">
    <property type="protein sequence ID" value="MFC5993170.1"/>
    <property type="molecule type" value="Genomic_DNA"/>
</dbReference>
<dbReference type="Proteomes" id="UP001596302">
    <property type="component" value="Unassembled WGS sequence"/>
</dbReference>
<dbReference type="Gene3D" id="3.40.50.1820">
    <property type="entry name" value="alpha/beta hydrolase"/>
    <property type="match status" value="1"/>
</dbReference>
<organism evidence="4 5">
    <name type="scientific">Pseudonocardia hispaniensis</name>
    <dbReference type="NCBI Taxonomy" id="904933"/>
    <lineage>
        <taxon>Bacteria</taxon>
        <taxon>Bacillati</taxon>
        <taxon>Actinomycetota</taxon>
        <taxon>Actinomycetes</taxon>
        <taxon>Pseudonocardiales</taxon>
        <taxon>Pseudonocardiaceae</taxon>
        <taxon>Pseudonocardia</taxon>
    </lineage>
</organism>
<gene>
    <name evidence="4" type="ORF">ACFQE5_02970</name>
</gene>
<evidence type="ECO:0000256" key="1">
    <source>
        <dbReference type="ARBA" id="ARBA00022801"/>
    </source>
</evidence>
<dbReference type="GO" id="GO:0016787">
    <property type="term" value="F:hydrolase activity"/>
    <property type="evidence" value="ECO:0007669"/>
    <property type="project" value="UniProtKB-KW"/>
</dbReference>
<evidence type="ECO:0000259" key="3">
    <source>
        <dbReference type="Pfam" id="PF20434"/>
    </source>
</evidence>
<dbReference type="PANTHER" id="PTHR48081">
    <property type="entry name" value="AB HYDROLASE SUPERFAMILY PROTEIN C4A8.06C"/>
    <property type="match status" value="1"/>
</dbReference>
<dbReference type="SUPFAM" id="SSF53474">
    <property type="entry name" value="alpha/beta-Hydrolases"/>
    <property type="match status" value="1"/>
</dbReference>
<proteinExistence type="predicted"/>
<feature type="domain" description="BD-FAE-like" evidence="3">
    <location>
        <begin position="39"/>
        <end position="202"/>
    </location>
</feature>
<dbReference type="InterPro" id="IPR049492">
    <property type="entry name" value="BD-FAE-like_dom"/>
</dbReference>
<dbReference type="Pfam" id="PF20434">
    <property type="entry name" value="BD-FAE"/>
    <property type="match status" value="1"/>
</dbReference>
<feature type="region of interest" description="Disordered" evidence="2">
    <location>
        <begin position="1"/>
        <end position="25"/>
    </location>
</feature>
<dbReference type="InterPro" id="IPR050300">
    <property type="entry name" value="GDXG_lipolytic_enzyme"/>
</dbReference>
<dbReference type="InterPro" id="IPR029058">
    <property type="entry name" value="AB_hydrolase_fold"/>
</dbReference>
<evidence type="ECO:0000313" key="4">
    <source>
        <dbReference type="EMBL" id="MFC5993170.1"/>
    </source>
</evidence>
<dbReference type="RefSeq" id="WP_379582465.1">
    <property type="nucleotide sequence ID" value="NZ_JBHSQW010000007.1"/>
</dbReference>
<comment type="caution">
    <text evidence="4">The sequence shown here is derived from an EMBL/GenBank/DDBJ whole genome shotgun (WGS) entry which is preliminary data.</text>
</comment>
<keyword evidence="5" id="KW-1185">Reference proteome</keyword>
<protein>
    <submittedName>
        <fullName evidence="4">Alpha/beta hydrolase</fullName>
    </submittedName>
</protein>
<accession>A0ABW1IY12</accession>
<evidence type="ECO:0000313" key="5">
    <source>
        <dbReference type="Proteomes" id="UP001596302"/>
    </source>
</evidence>
<name>A0ABW1IY12_9PSEU</name>
<sequence>MSEDRSVLTREAPPPDRVLRYGPEPDHVVDVRDGRGGDRGRPLLALVHGGFWRPRYDRIHLRPMTAELAEAGWSTAAIEYRRVPGRPDLAVSDVAAALRALADLTGRPLLLVGHSAGGHLVLHAAAEPGAVFAGVLALAPVADLVLAEGKGLGDGAVAAFLGTPAAARPDLDPVRRAAPACAVRIVHGGADEIVPISVSESFRCAHPAAVLRRVDAGHFALIDPRNPAWPVVVSALSELGDGRPGEGSDGWSCGAS</sequence>
<keyword evidence="1 4" id="KW-0378">Hydrolase</keyword>
<evidence type="ECO:0000256" key="2">
    <source>
        <dbReference type="SAM" id="MobiDB-lite"/>
    </source>
</evidence>
<reference evidence="5" key="1">
    <citation type="journal article" date="2019" name="Int. J. Syst. Evol. Microbiol.">
        <title>The Global Catalogue of Microorganisms (GCM) 10K type strain sequencing project: providing services to taxonomists for standard genome sequencing and annotation.</title>
        <authorList>
            <consortium name="The Broad Institute Genomics Platform"/>
            <consortium name="The Broad Institute Genome Sequencing Center for Infectious Disease"/>
            <person name="Wu L."/>
            <person name="Ma J."/>
        </authorList>
    </citation>
    <scope>NUCLEOTIDE SEQUENCE [LARGE SCALE GENOMIC DNA]</scope>
    <source>
        <strain evidence="5">CCM 8391</strain>
    </source>
</reference>